<keyword evidence="1" id="KW-0326">Glycosidase</keyword>
<sequence length="470" mass="48311">MSKTVRGSSRTVTGLSRTLKGAGIGIALAATVTLAVPGAASAAWPLDFGSLGGSGSAALAGGITEVNVTNDPSRLNGQPVVAVNPNNPNNLVYISANHVPDPDNHGEVGEFQCYSAYSMDRGKSWTKTEFPNGDRPFCGDPNVAVDSTGTFFTAFNRLGCPGTDDLSGACPQGAGRVGVARSVDGGKTWSAPVDTTVFRATTPRLRIDSATDDVYVVGGPSGPSPHQVAVSSDNGLTWGPMAALPNQAFGNQIAVHDGVLATANALAVDNNVVVPGEVRFFTSTDGGATFASHAVTDSNGAPARLPNGVAFPDNVGKTATDPIPWVTADPTAHGRFAVMLPDGNNFAVYVTADSGVTWAGPTTIPAAGAAKPWIEYGPDGQLGVMWRTLGNDTVNVYATVSFNGGTTFGPAVQINQAAQPFGFHYSSSGGDEFSRILFAGNDVYVTWGDGRTGGELDGIVARAPLSMFQR</sequence>
<evidence type="ECO:0000313" key="2">
    <source>
        <dbReference type="Proteomes" id="UP001589587"/>
    </source>
</evidence>
<accession>A0ABV5XFH5</accession>
<dbReference type="Proteomes" id="UP001589587">
    <property type="component" value="Unassembled WGS sequence"/>
</dbReference>
<dbReference type="RefSeq" id="WP_378375036.1">
    <property type="nucleotide sequence ID" value="NZ_JBHMAS010000039.1"/>
</dbReference>
<dbReference type="EC" id="3.2.1.-" evidence="1"/>
<dbReference type="GO" id="GO:0016798">
    <property type="term" value="F:hydrolase activity, acting on glycosyl bonds"/>
    <property type="evidence" value="ECO:0007669"/>
    <property type="project" value="UniProtKB-KW"/>
</dbReference>
<dbReference type="CDD" id="cd15482">
    <property type="entry name" value="Sialidase_non-viral"/>
    <property type="match status" value="1"/>
</dbReference>
<organism evidence="1 2">
    <name type="scientific">Rhodococcus baikonurensis</name>
    <dbReference type="NCBI Taxonomy" id="172041"/>
    <lineage>
        <taxon>Bacteria</taxon>
        <taxon>Bacillati</taxon>
        <taxon>Actinomycetota</taxon>
        <taxon>Actinomycetes</taxon>
        <taxon>Mycobacteriales</taxon>
        <taxon>Nocardiaceae</taxon>
        <taxon>Rhodococcus</taxon>
        <taxon>Rhodococcus erythropolis group</taxon>
    </lineage>
</organism>
<dbReference type="InterPro" id="IPR015943">
    <property type="entry name" value="WD40/YVTN_repeat-like_dom_sf"/>
</dbReference>
<proteinExistence type="predicted"/>
<keyword evidence="1" id="KW-0378">Hydrolase</keyword>
<dbReference type="SUPFAM" id="SSF50939">
    <property type="entry name" value="Sialidases"/>
    <property type="match status" value="1"/>
</dbReference>
<dbReference type="InterPro" id="IPR036278">
    <property type="entry name" value="Sialidase_sf"/>
</dbReference>
<gene>
    <name evidence="1" type="ORF">ACFFQ6_16165</name>
</gene>
<reference evidence="1 2" key="1">
    <citation type="submission" date="2024-09" db="EMBL/GenBank/DDBJ databases">
        <authorList>
            <person name="Sun Q."/>
            <person name="Mori K."/>
        </authorList>
    </citation>
    <scope>NUCLEOTIDE SEQUENCE [LARGE SCALE GENOMIC DNA]</scope>
    <source>
        <strain evidence="1 2">JCM 11411</strain>
    </source>
</reference>
<protein>
    <submittedName>
        <fullName evidence="1">Sialidase family protein</fullName>
        <ecNumber evidence="1">3.2.1.-</ecNumber>
    </submittedName>
</protein>
<keyword evidence="2" id="KW-1185">Reference proteome</keyword>
<name>A0ABV5XFH5_9NOCA</name>
<comment type="caution">
    <text evidence="1">The sequence shown here is derived from an EMBL/GenBank/DDBJ whole genome shotgun (WGS) entry which is preliminary data.</text>
</comment>
<dbReference type="Gene3D" id="2.120.10.10">
    <property type="match status" value="1"/>
</dbReference>
<evidence type="ECO:0000313" key="1">
    <source>
        <dbReference type="EMBL" id="MFB9781230.1"/>
    </source>
</evidence>
<dbReference type="Gene3D" id="2.130.10.10">
    <property type="entry name" value="YVTN repeat-like/Quinoprotein amine dehydrogenase"/>
    <property type="match status" value="1"/>
</dbReference>
<dbReference type="EMBL" id="JBHMAS010000039">
    <property type="protein sequence ID" value="MFB9781230.1"/>
    <property type="molecule type" value="Genomic_DNA"/>
</dbReference>